<keyword evidence="1" id="KW-0472">Membrane</keyword>
<protein>
    <submittedName>
        <fullName evidence="2">Uncharacterized protein</fullName>
    </submittedName>
</protein>
<keyword evidence="1" id="KW-0812">Transmembrane</keyword>
<dbReference type="AlphaFoldDB" id="A0A3N2ATN7"/>
<organism evidence="2 3">
    <name type="scientific">Agrococcus jenensis</name>
    <dbReference type="NCBI Taxonomy" id="46353"/>
    <lineage>
        <taxon>Bacteria</taxon>
        <taxon>Bacillati</taxon>
        <taxon>Actinomycetota</taxon>
        <taxon>Actinomycetes</taxon>
        <taxon>Micrococcales</taxon>
        <taxon>Microbacteriaceae</taxon>
        <taxon>Agrococcus</taxon>
    </lineage>
</organism>
<gene>
    <name evidence="2" type="ORF">EDD26_1728</name>
</gene>
<dbReference type="EMBL" id="RKHJ01000001">
    <property type="protein sequence ID" value="ROR66346.1"/>
    <property type="molecule type" value="Genomic_DNA"/>
</dbReference>
<evidence type="ECO:0000313" key="2">
    <source>
        <dbReference type="EMBL" id="ROR66346.1"/>
    </source>
</evidence>
<feature type="transmembrane region" description="Helical" evidence="1">
    <location>
        <begin position="9"/>
        <end position="27"/>
    </location>
</feature>
<evidence type="ECO:0000313" key="3">
    <source>
        <dbReference type="Proteomes" id="UP000275456"/>
    </source>
</evidence>
<comment type="caution">
    <text evidence="2">The sequence shown here is derived from an EMBL/GenBank/DDBJ whole genome shotgun (WGS) entry which is preliminary data.</text>
</comment>
<name>A0A3N2ATN7_9MICO</name>
<keyword evidence="3" id="KW-1185">Reference proteome</keyword>
<accession>A0A3N2ATN7</accession>
<evidence type="ECO:0000256" key="1">
    <source>
        <dbReference type="SAM" id="Phobius"/>
    </source>
</evidence>
<proteinExistence type="predicted"/>
<sequence length="31" mass="3502">MRHWSKSRILFLALGIVLVGVGLWLLLPSIL</sequence>
<keyword evidence="1" id="KW-1133">Transmembrane helix</keyword>
<reference evidence="2 3" key="1">
    <citation type="submission" date="2018-11" db="EMBL/GenBank/DDBJ databases">
        <title>Sequencing the genomes of 1000 actinobacteria strains.</title>
        <authorList>
            <person name="Klenk H.-P."/>
        </authorList>
    </citation>
    <scope>NUCLEOTIDE SEQUENCE [LARGE SCALE GENOMIC DNA]</scope>
    <source>
        <strain evidence="2 3">DSM 9580</strain>
    </source>
</reference>
<dbReference type="Proteomes" id="UP000275456">
    <property type="component" value="Unassembled WGS sequence"/>
</dbReference>